<dbReference type="InterPro" id="IPR011006">
    <property type="entry name" value="CheY-like_superfamily"/>
</dbReference>
<dbReference type="EMBL" id="PVTF01000002">
    <property type="protein sequence ID" value="PRY45181.1"/>
    <property type="molecule type" value="Genomic_DNA"/>
</dbReference>
<dbReference type="SMART" id="SM00421">
    <property type="entry name" value="HTH_LUXR"/>
    <property type="match status" value="1"/>
</dbReference>
<keyword evidence="1" id="KW-0238">DNA-binding</keyword>
<dbReference type="PANTHER" id="PTHR43214:SF42">
    <property type="entry name" value="TRANSCRIPTIONAL REGULATORY PROTEIN DESR"/>
    <property type="match status" value="1"/>
</dbReference>
<evidence type="ECO:0000313" key="5">
    <source>
        <dbReference type="EMBL" id="PRY45181.1"/>
    </source>
</evidence>
<organism evidence="5 6">
    <name type="scientific">Umezawaea tangerina</name>
    <dbReference type="NCBI Taxonomy" id="84725"/>
    <lineage>
        <taxon>Bacteria</taxon>
        <taxon>Bacillati</taxon>
        <taxon>Actinomycetota</taxon>
        <taxon>Actinomycetes</taxon>
        <taxon>Pseudonocardiales</taxon>
        <taxon>Pseudonocardiaceae</taxon>
        <taxon>Umezawaea</taxon>
    </lineage>
</organism>
<protein>
    <submittedName>
        <fullName evidence="5">LuxR family two component transcriptional regulator</fullName>
    </submittedName>
</protein>
<feature type="domain" description="HTH luxR-type" evidence="3">
    <location>
        <begin position="133"/>
        <end position="199"/>
    </location>
</feature>
<dbReference type="GO" id="GO:0006355">
    <property type="term" value="P:regulation of DNA-templated transcription"/>
    <property type="evidence" value="ECO:0007669"/>
    <property type="project" value="InterPro"/>
</dbReference>
<dbReference type="SMART" id="SM00448">
    <property type="entry name" value="REC"/>
    <property type="match status" value="1"/>
</dbReference>
<dbReference type="PANTHER" id="PTHR43214">
    <property type="entry name" value="TWO-COMPONENT RESPONSE REGULATOR"/>
    <property type="match status" value="1"/>
</dbReference>
<dbReference type="SUPFAM" id="SSF46894">
    <property type="entry name" value="C-terminal effector domain of the bipartite response regulators"/>
    <property type="match status" value="1"/>
</dbReference>
<dbReference type="PROSITE" id="PS50110">
    <property type="entry name" value="RESPONSE_REGULATORY"/>
    <property type="match status" value="1"/>
</dbReference>
<gene>
    <name evidence="5" type="ORF">CLV43_102746</name>
</gene>
<feature type="modified residue" description="4-aspartylphosphate" evidence="2">
    <location>
        <position position="54"/>
    </location>
</feature>
<dbReference type="SUPFAM" id="SSF52172">
    <property type="entry name" value="CheY-like"/>
    <property type="match status" value="1"/>
</dbReference>
<dbReference type="Proteomes" id="UP000239494">
    <property type="component" value="Unassembled WGS sequence"/>
</dbReference>
<dbReference type="GO" id="GO:0000160">
    <property type="term" value="P:phosphorelay signal transduction system"/>
    <property type="evidence" value="ECO:0007669"/>
    <property type="project" value="InterPro"/>
</dbReference>
<sequence>MIRVLLAEDVQMVRGALVALLNLEPDMEVVASVANGDEIIPAVGLNKPDVAVLDIDLPGMDGLSAAVQIHEVAPSTRTLILTSLGRPGTLRRALTARVNGFILKDAPINQLADAIRGVSVGRRVIDSQLALTAWDGDECPLTPRELEVLRMAADGADAMEIAGSLYLSVGTIRNYLTTVTMKLEARNRIDAVRIARKAGWL</sequence>
<dbReference type="Pfam" id="PF00072">
    <property type="entry name" value="Response_reg"/>
    <property type="match status" value="1"/>
</dbReference>
<keyword evidence="6" id="KW-1185">Reference proteome</keyword>
<dbReference type="RefSeq" id="WP_106186708.1">
    <property type="nucleotide sequence ID" value="NZ_PVTF01000002.1"/>
</dbReference>
<dbReference type="PROSITE" id="PS50043">
    <property type="entry name" value="HTH_LUXR_2"/>
    <property type="match status" value="1"/>
</dbReference>
<dbReference type="OrthoDB" id="9808843at2"/>
<evidence type="ECO:0000313" key="6">
    <source>
        <dbReference type="Proteomes" id="UP000239494"/>
    </source>
</evidence>
<dbReference type="AlphaFoldDB" id="A0A2T0THU7"/>
<dbReference type="InterPro" id="IPR039420">
    <property type="entry name" value="WalR-like"/>
</dbReference>
<dbReference type="InterPro" id="IPR000792">
    <property type="entry name" value="Tscrpt_reg_LuxR_C"/>
</dbReference>
<dbReference type="Pfam" id="PF00196">
    <property type="entry name" value="GerE"/>
    <property type="match status" value="1"/>
</dbReference>
<dbReference type="InterPro" id="IPR001789">
    <property type="entry name" value="Sig_transdc_resp-reg_receiver"/>
</dbReference>
<accession>A0A2T0THU7</accession>
<dbReference type="PRINTS" id="PR00038">
    <property type="entry name" value="HTHLUXR"/>
</dbReference>
<dbReference type="GO" id="GO:0003677">
    <property type="term" value="F:DNA binding"/>
    <property type="evidence" value="ECO:0007669"/>
    <property type="project" value="UniProtKB-KW"/>
</dbReference>
<keyword evidence="2" id="KW-0597">Phosphoprotein</keyword>
<evidence type="ECO:0000259" key="4">
    <source>
        <dbReference type="PROSITE" id="PS50110"/>
    </source>
</evidence>
<proteinExistence type="predicted"/>
<name>A0A2T0THU7_9PSEU</name>
<evidence type="ECO:0000256" key="2">
    <source>
        <dbReference type="PROSITE-ProRule" id="PRU00169"/>
    </source>
</evidence>
<dbReference type="Gene3D" id="3.40.50.2300">
    <property type="match status" value="1"/>
</dbReference>
<comment type="caution">
    <text evidence="5">The sequence shown here is derived from an EMBL/GenBank/DDBJ whole genome shotgun (WGS) entry which is preliminary data.</text>
</comment>
<reference evidence="5 6" key="1">
    <citation type="submission" date="2018-03" db="EMBL/GenBank/DDBJ databases">
        <title>Genomic Encyclopedia of Archaeal and Bacterial Type Strains, Phase II (KMG-II): from individual species to whole genera.</title>
        <authorList>
            <person name="Goeker M."/>
        </authorList>
    </citation>
    <scope>NUCLEOTIDE SEQUENCE [LARGE SCALE GENOMIC DNA]</scope>
    <source>
        <strain evidence="5 6">DSM 44720</strain>
    </source>
</reference>
<dbReference type="CDD" id="cd06170">
    <property type="entry name" value="LuxR_C_like"/>
    <property type="match status" value="1"/>
</dbReference>
<feature type="domain" description="Response regulatory" evidence="4">
    <location>
        <begin position="3"/>
        <end position="119"/>
    </location>
</feature>
<evidence type="ECO:0000256" key="1">
    <source>
        <dbReference type="ARBA" id="ARBA00023125"/>
    </source>
</evidence>
<dbReference type="InterPro" id="IPR016032">
    <property type="entry name" value="Sig_transdc_resp-reg_C-effctor"/>
</dbReference>
<evidence type="ECO:0000259" key="3">
    <source>
        <dbReference type="PROSITE" id="PS50043"/>
    </source>
</evidence>